<evidence type="ECO:0000313" key="1">
    <source>
        <dbReference type="EMBL" id="CAH2039782.1"/>
    </source>
</evidence>
<gene>
    <name evidence="1" type="ORF">IPOD504_LOCUS1980</name>
</gene>
<dbReference type="Proteomes" id="UP000837857">
    <property type="component" value="Chromosome 11"/>
</dbReference>
<keyword evidence="2" id="KW-1185">Reference proteome</keyword>
<reference evidence="1" key="1">
    <citation type="submission" date="2022-03" db="EMBL/GenBank/DDBJ databases">
        <authorList>
            <person name="Martin H S."/>
        </authorList>
    </citation>
    <scope>NUCLEOTIDE SEQUENCE</scope>
</reference>
<proteinExistence type="predicted"/>
<dbReference type="EMBL" id="OW152823">
    <property type="protein sequence ID" value="CAH2039782.1"/>
    <property type="molecule type" value="Genomic_DNA"/>
</dbReference>
<name>A0ABN8HVA9_9NEOP</name>
<evidence type="ECO:0000313" key="2">
    <source>
        <dbReference type="Proteomes" id="UP000837857"/>
    </source>
</evidence>
<sequence>MVVLWCVLMKRRLFNSGRLPAGDLPLLDPGFHFFICRSRWLEWQPYASAARPLQYARTGASGCRAFHTKPTFHI</sequence>
<accession>A0ABN8HVA9</accession>
<protein>
    <submittedName>
        <fullName evidence="1">Uncharacterized protein</fullName>
    </submittedName>
</protein>
<organism evidence="1 2">
    <name type="scientific">Iphiclides podalirius</name>
    <name type="common">scarce swallowtail</name>
    <dbReference type="NCBI Taxonomy" id="110791"/>
    <lineage>
        <taxon>Eukaryota</taxon>
        <taxon>Metazoa</taxon>
        <taxon>Ecdysozoa</taxon>
        <taxon>Arthropoda</taxon>
        <taxon>Hexapoda</taxon>
        <taxon>Insecta</taxon>
        <taxon>Pterygota</taxon>
        <taxon>Neoptera</taxon>
        <taxon>Endopterygota</taxon>
        <taxon>Lepidoptera</taxon>
        <taxon>Glossata</taxon>
        <taxon>Ditrysia</taxon>
        <taxon>Papilionoidea</taxon>
        <taxon>Papilionidae</taxon>
        <taxon>Papilioninae</taxon>
        <taxon>Iphiclides</taxon>
    </lineage>
</organism>
<feature type="non-terminal residue" evidence="1">
    <location>
        <position position="74"/>
    </location>
</feature>